<feature type="transmembrane region" description="Helical" evidence="5">
    <location>
        <begin position="166"/>
        <end position="186"/>
    </location>
</feature>
<comment type="caution">
    <text evidence="7">The sequence shown here is derived from an EMBL/GenBank/DDBJ whole genome shotgun (WGS) entry which is preliminary data.</text>
</comment>
<proteinExistence type="predicted"/>
<dbReference type="EMBL" id="PZQS01000003">
    <property type="protein sequence ID" value="PVD33961.1"/>
    <property type="molecule type" value="Genomic_DNA"/>
</dbReference>
<feature type="transmembrane region" description="Helical" evidence="5">
    <location>
        <begin position="252"/>
        <end position="269"/>
    </location>
</feature>
<evidence type="ECO:0000256" key="2">
    <source>
        <dbReference type="ARBA" id="ARBA00022692"/>
    </source>
</evidence>
<organism evidence="7 8">
    <name type="scientific">Pomacea canaliculata</name>
    <name type="common">Golden apple snail</name>
    <dbReference type="NCBI Taxonomy" id="400727"/>
    <lineage>
        <taxon>Eukaryota</taxon>
        <taxon>Metazoa</taxon>
        <taxon>Spiralia</taxon>
        <taxon>Lophotrochozoa</taxon>
        <taxon>Mollusca</taxon>
        <taxon>Gastropoda</taxon>
        <taxon>Caenogastropoda</taxon>
        <taxon>Architaenioglossa</taxon>
        <taxon>Ampullarioidea</taxon>
        <taxon>Ampullariidae</taxon>
        <taxon>Pomacea</taxon>
    </lineage>
</organism>
<feature type="transmembrane region" description="Helical" evidence="5">
    <location>
        <begin position="198"/>
        <end position="217"/>
    </location>
</feature>
<dbReference type="Gene3D" id="3.30.750.24">
    <property type="entry name" value="STAS domain"/>
    <property type="match status" value="1"/>
</dbReference>
<evidence type="ECO:0000259" key="6">
    <source>
        <dbReference type="PROSITE" id="PS50801"/>
    </source>
</evidence>
<comment type="subcellular location">
    <subcellularLocation>
        <location evidence="1">Membrane</location>
        <topology evidence="1">Multi-pass membrane protein</topology>
    </subcellularLocation>
</comment>
<dbReference type="InterPro" id="IPR011547">
    <property type="entry name" value="SLC26A/SulP_dom"/>
</dbReference>
<keyword evidence="3 5" id="KW-1133">Transmembrane helix</keyword>
<dbReference type="NCBIfam" id="TIGR00815">
    <property type="entry name" value="sulP"/>
    <property type="match status" value="1"/>
</dbReference>
<gene>
    <name evidence="7" type="ORF">C0Q70_05223</name>
</gene>
<evidence type="ECO:0000256" key="5">
    <source>
        <dbReference type="SAM" id="Phobius"/>
    </source>
</evidence>
<dbReference type="PROSITE" id="PS50801">
    <property type="entry name" value="STAS"/>
    <property type="match status" value="1"/>
</dbReference>
<dbReference type="AlphaFoldDB" id="A0A2T7PKK8"/>
<dbReference type="GO" id="GO:0016020">
    <property type="term" value="C:membrane"/>
    <property type="evidence" value="ECO:0007669"/>
    <property type="project" value="UniProtKB-SubCell"/>
</dbReference>
<keyword evidence="4 5" id="KW-0472">Membrane</keyword>
<keyword evidence="2 5" id="KW-0812">Transmembrane</keyword>
<dbReference type="InterPro" id="IPR001902">
    <property type="entry name" value="SLC26A/SulP_fam"/>
</dbReference>
<dbReference type="InterPro" id="IPR036513">
    <property type="entry name" value="STAS_dom_sf"/>
</dbReference>
<dbReference type="GO" id="GO:0055085">
    <property type="term" value="P:transmembrane transport"/>
    <property type="evidence" value="ECO:0007669"/>
    <property type="project" value="InterPro"/>
</dbReference>
<evidence type="ECO:0000256" key="4">
    <source>
        <dbReference type="ARBA" id="ARBA00023136"/>
    </source>
</evidence>
<dbReference type="OrthoDB" id="288203at2759"/>
<evidence type="ECO:0000256" key="3">
    <source>
        <dbReference type="ARBA" id="ARBA00022989"/>
    </source>
</evidence>
<evidence type="ECO:0000256" key="1">
    <source>
        <dbReference type="ARBA" id="ARBA00004141"/>
    </source>
</evidence>
<feature type="domain" description="STAS" evidence="6">
    <location>
        <begin position="515"/>
        <end position="562"/>
    </location>
</feature>
<dbReference type="PANTHER" id="PTHR11814">
    <property type="entry name" value="SULFATE TRANSPORTER"/>
    <property type="match status" value="1"/>
</dbReference>
<feature type="transmembrane region" description="Helical" evidence="5">
    <location>
        <begin position="460"/>
        <end position="493"/>
    </location>
</feature>
<name>A0A2T7PKK8_POMCA</name>
<reference evidence="7 8" key="1">
    <citation type="submission" date="2018-04" db="EMBL/GenBank/DDBJ databases">
        <title>The genome of golden apple snail Pomacea canaliculata provides insight into stress tolerance and invasive adaptation.</title>
        <authorList>
            <person name="Liu C."/>
            <person name="Liu B."/>
            <person name="Ren Y."/>
            <person name="Zhang Y."/>
            <person name="Wang H."/>
            <person name="Li S."/>
            <person name="Jiang F."/>
            <person name="Yin L."/>
            <person name="Zhang G."/>
            <person name="Qian W."/>
            <person name="Fan W."/>
        </authorList>
    </citation>
    <scope>NUCLEOTIDE SEQUENCE [LARGE SCALE GENOMIC DNA]</scope>
    <source>
        <strain evidence="7">SZHN2017</strain>
        <tissue evidence="7">Muscle</tissue>
    </source>
</reference>
<protein>
    <recommendedName>
        <fullName evidence="6">STAS domain-containing protein</fullName>
    </recommendedName>
</protein>
<evidence type="ECO:0000313" key="7">
    <source>
        <dbReference type="EMBL" id="PVD33961.1"/>
    </source>
</evidence>
<feature type="transmembrane region" description="Helical" evidence="5">
    <location>
        <begin position="410"/>
        <end position="439"/>
    </location>
</feature>
<dbReference type="Pfam" id="PF00916">
    <property type="entry name" value="Sulfate_transp"/>
    <property type="match status" value="1"/>
</dbReference>
<dbReference type="InterPro" id="IPR002645">
    <property type="entry name" value="STAS_dom"/>
</dbReference>
<sequence>METPKPVKELVLRRQVYTQIDFDQTYLDQAEPSSACQKMKKLCQCSPRRVGRTLVGYVPLVNFLRRYNWRDWIIPDLVSGLTVGFNHFAQGLGFGILASLKPVNGLYSSFIPIVIYMVFGTCPHVSMGTNAIIALLTATVVNREADAYVQSLDIKISEDDVMNYKVSVSAATCFVAGILLLGMGVFRLGFITNYFAKSFIGGFTFASAMHITTSQLVKMMHLTFRPRSGPGNLVLTYMDICKNITDSNLGDILVGVVCMVVLLAVKIGINEKFKDKMRYPVPIELIVIVVSTIISHFAQLHQRFGIAIVGSVPTGFPTPSLPPLELLPRVAQDAFVIGILCYASTITLGKLCAKMHSYEIDDNQELISYGLCNLVGSFFQNFPSCTAPPRAMMLSSLGARSTLNGLSSAAFILLVVLVVGQLFVSLPIAMLSAMIIAAMKDLLLLIRETKSLWRVNKADFVIWVLTAAVSILVDLDIGLLTGVAFSLLTVVLVSQTAAGTVLGRADTEDVVCDEKRRGIHTVPGVRVFRFESQLYFASAERFKNQLYALVFDPNKNKKPKKD</sequence>
<keyword evidence="8" id="KW-1185">Reference proteome</keyword>
<evidence type="ECO:0000313" key="8">
    <source>
        <dbReference type="Proteomes" id="UP000245119"/>
    </source>
</evidence>
<dbReference type="Proteomes" id="UP000245119">
    <property type="component" value="Linkage Group LG3"/>
</dbReference>
<accession>A0A2T7PKK8</accession>